<dbReference type="AlphaFoldDB" id="A0A9P5RLJ5"/>
<dbReference type="Proteomes" id="UP000748756">
    <property type="component" value="Unassembled WGS sequence"/>
</dbReference>
<feature type="compositionally biased region" description="Polar residues" evidence="1">
    <location>
        <begin position="20"/>
        <end position="36"/>
    </location>
</feature>
<dbReference type="OrthoDB" id="2443502at2759"/>
<feature type="compositionally biased region" description="Low complexity" evidence="1">
    <location>
        <begin position="114"/>
        <end position="127"/>
    </location>
</feature>
<evidence type="ECO:0000256" key="1">
    <source>
        <dbReference type="SAM" id="MobiDB-lite"/>
    </source>
</evidence>
<reference evidence="2" key="1">
    <citation type="journal article" date="2020" name="Fungal Divers.">
        <title>Resolving the Mortierellaceae phylogeny through synthesis of multi-gene phylogenetics and phylogenomics.</title>
        <authorList>
            <person name="Vandepol N."/>
            <person name="Liber J."/>
            <person name="Desiro A."/>
            <person name="Na H."/>
            <person name="Kennedy M."/>
            <person name="Barry K."/>
            <person name="Grigoriev I.V."/>
            <person name="Miller A.N."/>
            <person name="O'Donnell K."/>
            <person name="Stajich J.E."/>
            <person name="Bonito G."/>
        </authorList>
    </citation>
    <scope>NUCLEOTIDE SEQUENCE</scope>
    <source>
        <strain evidence="2">NRRL 6426</strain>
    </source>
</reference>
<organism evidence="2 3">
    <name type="scientific">Linnemannia schmuckeri</name>
    <dbReference type="NCBI Taxonomy" id="64567"/>
    <lineage>
        <taxon>Eukaryota</taxon>
        <taxon>Fungi</taxon>
        <taxon>Fungi incertae sedis</taxon>
        <taxon>Mucoromycota</taxon>
        <taxon>Mortierellomycotina</taxon>
        <taxon>Mortierellomycetes</taxon>
        <taxon>Mortierellales</taxon>
        <taxon>Mortierellaceae</taxon>
        <taxon>Linnemannia</taxon>
    </lineage>
</organism>
<name>A0A9P5RLJ5_9FUNG</name>
<feature type="region of interest" description="Disordered" evidence="1">
    <location>
        <begin position="114"/>
        <end position="141"/>
    </location>
</feature>
<feature type="compositionally biased region" description="Low complexity" evidence="1">
    <location>
        <begin position="463"/>
        <end position="476"/>
    </location>
</feature>
<dbReference type="EMBL" id="JAAAUQ010001780">
    <property type="protein sequence ID" value="KAF9133746.1"/>
    <property type="molecule type" value="Genomic_DNA"/>
</dbReference>
<gene>
    <name evidence="2" type="ORF">BG015_003515</name>
</gene>
<accession>A0A9P5RLJ5</accession>
<feature type="compositionally biased region" description="Polar residues" evidence="1">
    <location>
        <begin position="421"/>
        <end position="435"/>
    </location>
</feature>
<feature type="compositionally biased region" description="Basic and acidic residues" evidence="1">
    <location>
        <begin position="539"/>
        <end position="599"/>
    </location>
</feature>
<comment type="caution">
    <text evidence="2">The sequence shown here is derived from an EMBL/GenBank/DDBJ whole genome shotgun (WGS) entry which is preliminary data.</text>
</comment>
<feature type="region of interest" description="Disordered" evidence="1">
    <location>
        <begin position="1"/>
        <end position="56"/>
    </location>
</feature>
<feature type="compositionally biased region" description="Low complexity" evidence="1">
    <location>
        <begin position="492"/>
        <end position="502"/>
    </location>
</feature>
<protein>
    <submittedName>
        <fullName evidence="2">Uncharacterized protein</fullName>
    </submittedName>
</protein>
<feature type="compositionally biased region" description="Basic and acidic residues" evidence="1">
    <location>
        <begin position="618"/>
        <end position="628"/>
    </location>
</feature>
<feature type="compositionally biased region" description="Low complexity" evidence="1">
    <location>
        <begin position="513"/>
        <end position="534"/>
    </location>
</feature>
<proteinExistence type="predicted"/>
<evidence type="ECO:0000313" key="3">
    <source>
        <dbReference type="Proteomes" id="UP000748756"/>
    </source>
</evidence>
<keyword evidence="3" id="KW-1185">Reference proteome</keyword>
<evidence type="ECO:0000313" key="2">
    <source>
        <dbReference type="EMBL" id="KAF9133746.1"/>
    </source>
</evidence>
<sequence>MTSVLFYNPGSTPEELAHTSPPSHNDANWPWSQNNNHPHDHHRPWKEEDTKPSKSPNIPGLARLNILQGFSLLGGAGSVIHEIHAVEYQKAMALASSSSSEGRHRPRCAFTSAETDATAASTTTDVTVTEKETTEGAQNATRGAEQLWPWSWAQKLQSVTTGSRGTMKRYRITIEELPGEVSVDGSPLASTSTSASATSTVEALESGGRVKKVATTTAMMPMGVVEWLLNVSYDKPYGFRTPAVEEKKGGDESNEVTAVVVPVVAAVEEVVVPQVPLPDYDLSSSSSIPVAVIAAGTVTPPTVESPGAGPEPVATKIESPPTVVATPSNAVTTAVVDHLAVASAALVPAPPKSSEAAPSSVLVNKVMEVRPSWDTTNNNTNNTSQDASRTKEWPPRHYQHERRPSESFTRTTITRPDGTIESKTVTFNRQSGVTETHTRIQRPDGSFLESSTHRINPSSREIQVQAQEQQGQQVPQTRHEGGNPYRNHLNRAAAAAQQQQQHQQEKHDAQVVASTIATAAASTPPAPSPSSASSQHRPSFRERWAQRRQEHREFLEELRAERERERRSQGSHDQERGRQDERRRERRQELRDAEARQREATAAAYGFVPSASSSNSPHFEREREDNHHHRDRLRRRDRKVEDEEVEDEGRQVRSRSWPPKGYLKRQEREQQEQQQPCHNV</sequence>
<feature type="region of interest" description="Disordered" evidence="1">
    <location>
        <begin position="372"/>
        <end position="680"/>
    </location>
</feature>
<feature type="compositionally biased region" description="Polar residues" evidence="1">
    <location>
        <begin position="1"/>
        <end position="11"/>
    </location>
</feature>
<feature type="compositionally biased region" description="Polar residues" evidence="1">
    <location>
        <begin position="448"/>
        <end position="462"/>
    </location>
</feature>